<dbReference type="AlphaFoldDB" id="H1VJ40"/>
<sequence>MLQNAEIHEPSDTSQFLVLVIEVLFRHGHQMKQLHCRFHQPLTRVVDGFRLVLVRTGAIRTIF</sequence>
<dbReference type="HOGENOM" id="CLU_2885661_0_0_1"/>
<reference evidence="2" key="1">
    <citation type="journal article" date="2012" name="Nat. Genet.">
        <title>Lifestyle transitions in plant pathogenic Colletotrichum fungi deciphered by genome and transcriptome analyses.</title>
        <authorList>
            <person name="O'Connell R.J."/>
            <person name="Thon M.R."/>
            <person name="Hacquard S."/>
            <person name="Amyotte S.G."/>
            <person name="Kleemann J."/>
            <person name="Torres M.F."/>
            <person name="Damm U."/>
            <person name="Buiate E.A."/>
            <person name="Epstein L."/>
            <person name="Alkan N."/>
            <person name="Altmueller J."/>
            <person name="Alvarado-Balderrama L."/>
            <person name="Bauser C.A."/>
            <person name="Becker C."/>
            <person name="Birren B.W."/>
            <person name="Chen Z."/>
            <person name="Choi J."/>
            <person name="Crouch J.A."/>
            <person name="Duvick J.P."/>
            <person name="Farman M.A."/>
            <person name="Gan P."/>
            <person name="Heiman D."/>
            <person name="Henrissat B."/>
            <person name="Howard R.J."/>
            <person name="Kabbage M."/>
            <person name="Koch C."/>
            <person name="Kracher B."/>
            <person name="Kubo Y."/>
            <person name="Law A.D."/>
            <person name="Lebrun M.-H."/>
            <person name="Lee Y.-H."/>
            <person name="Miyara I."/>
            <person name="Moore N."/>
            <person name="Neumann U."/>
            <person name="Nordstroem K."/>
            <person name="Panaccione D.G."/>
            <person name="Panstruga R."/>
            <person name="Place M."/>
            <person name="Proctor R.H."/>
            <person name="Prusky D."/>
            <person name="Rech G."/>
            <person name="Reinhardt R."/>
            <person name="Rollins J.A."/>
            <person name="Rounsley S."/>
            <person name="Schardl C.L."/>
            <person name="Schwartz D.C."/>
            <person name="Shenoy N."/>
            <person name="Shirasu K."/>
            <person name="Sikhakolli U.R."/>
            <person name="Stueber K."/>
            <person name="Sukno S.A."/>
            <person name="Sweigard J.A."/>
            <person name="Takano Y."/>
            <person name="Takahara H."/>
            <person name="Trail F."/>
            <person name="van der Does H.C."/>
            <person name="Voll L.M."/>
            <person name="Will I."/>
            <person name="Young S."/>
            <person name="Zeng Q."/>
            <person name="Zhang J."/>
            <person name="Zhou S."/>
            <person name="Dickman M.B."/>
            <person name="Schulze-Lefert P."/>
            <person name="Ver Loren van Themaat E."/>
            <person name="Ma L.-J."/>
            <person name="Vaillancourt L.J."/>
        </authorList>
    </citation>
    <scope>NUCLEOTIDE SEQUENCE [LARGE SCALE GENOMIC DNA]</scope>
    <source>
        <strain evidence="2">IMI 349063</strain>
    </source>
</reference>
<accession>H1VJ40</accession>
<proteinExistence type="predicted"/>
<evidence type="ECO:0000313" key="1">
    <source>
        <dbReference type="EMBL" id="CCF40243.1"/>
    </source>
</evidence>
<dbReference type="Proteomes" id="UP000007174">
    <property type="component" value="Unassembled WGS sequence"/>
</dbReference>
<evidence type="ECO:0000313" key="2">
    <source>
        <dbReference type="Proteomes" id="UP000007174"/>
    </source>
</evidence>
<dbReference type="EMBL" id="CACQ02003960">
    <property type="protein sequence ID" value="CCF40243.1"/>
    <property type="molecule type" value="Genomic_DNA"/>
</dbReference>
<gene>
    <name evidence="1" type="ORF">CH063_10865</name>
</gene>
<organism evidence="1 2">
    <name type="scientific">Colletotrichum higginsianum (strain IMI 349063)</name>
    <name type="common">Crucifer anthracnose fungus</name>
    <dbReference type="NCBI Taxonomy" id="759273"/>
    <lineage>
        <taxon>Eukaryota</taxon>
        <taxon>Fungi</taxon>
        <taxon>Dikarya</taxon>
        <taxon>Ascomycota</taxon>
        <taxon>Pezizomycotina</taxon>
        <taxon>Sordariomycetes</taxon>
        <taxon>Hypocreomycetidae</taxon>
        <taxon>Glomerellales</taxon>
        <taxon>Glomerellaceae</taxon>
        <taxon>Colletotrichum</taxon>
        <taxon>Colletotrichum destructivum species complex</taxon>
    </lineage>
</organism>
<protein>
    <submittedName>
        <fullName evidence="1">Uncharacterized protein</fullName>
    </submittedName>
</protein>
<name>H1VJ40_COLHI</name>